<dbReference type="AlphaFoldDB" id="A0A140LJL5"/>
<organism evidence="3">
    <name type="scientific">Taenia asiatica</name>
    <name type="common">Asian tapeworm</name>
    <dbReference type="NCBI Taxonomy" id="60517"/>
    <lineage>
        <taxon>Eukaryota</taxon>
        <taxon>Metazoa</taxon>
        <taxon>Spiralia</taxon>
        <taxon>Lophotrochozoa</taxon>
        <taxon>Platyhelminthes</taxon>
        <taxon>Cestoda</taxon>
        <taxon>Eucestoda</taxon>
        <taxon>Cyclophyllidea</taxon>
        <taxon>Taeniidae</taxon>
        <taxon>Taenia</taxon>
    </lineage>
</organism>
<protein>
    <submittedName>
        <fullName evidence="3">Secreted protein</fullName>
    </submittedName>
</protein>
<proteinExistence type="predicted"/>
<keyword evidence="2" id="KW-1185">Reference proteome</keyword>
<evidence type="ECO:0000313" key="2">
    <source>
        <dbReference type="Proteomes" id="UP000282613"/>
    </source>
</evidence>
<dbReference type="EMBL" id="UYRS01019030">
    <property type="protein sequence ID" value="VDK42260.1"/>
    <property type="molecule type" value="Genomic_DNA"/>
</dbReference>
<gene>
    <name evidence="1" type="ORF">TASK_LOCUS9202</name>
</gene>
<name>A0A140LJL5_TAEAS</name>
<reference evidence="1 2" key="2">
    <citation type="submission" date="2018-11" db="EMBL/GenBank/DDBJ databases">
        <authorList>
            <consortium name="Pathogen Informatics"/>
        </authorList>
    </citation>
    <scope>NUCLEOTIDE SEQUENCE [LARGE SCALE GENOMIC DNA]</scope>
</reference>
<dbReference type="Proteomes" id="UP000282613">
    <property type="component" value="Unassembled WGS sequence"/>
</dbReference>
<sequence length="435" mass="46611">MLAMQALTDALVLGIVDGSKLEARKGFATHQSISWSTCPPLEGARRPQNVNIGIVAVALVTQTEEGILLRGEGSEEALYSKCSTIAERQHCRLFLFTSGAVAGGGNNLLSNALAFFFSFVSLSPPSPEPVWCRFGIRRVRSCCIEMKRNALACTVVGRIRTNIMGKGGGGACNVGDTSTVALVVDAGYPVGRSSTEVNFESKRSHQHSTSNSLLSNALFDSPFDDFPVASDGCGAVDLFPLTNGGVAAVGIASAVGASGAAGAVDNVSASRKTLTLSFSLFFPSKMFSFTGAFIAVGGAIDLLSSLISSEPIWCRLGVHTAALTTYNARCFVIRQFWNEVGDRQGMVEYIHLAPVTFNLQLRIFRCFLCFPGPFQTDGQATKMCQQSALKYFGLLLRLPFANSSYHRGHGCIPIHVDIIHLCSLELYLSDEFTTN</sequence>
<dbReference type="WBParaSite" id="TASK_0000920101-mRNA-1">
    <property type="protein sequence ID" value="TASK_0000920101-mRNA-1"/>
    <property type="gene ID" value="TASK_0000920101"/>
</dbReference>
<evidence type="ECO:0000313" key="1">
    <source>
        <dbReference type="EMBL" id="VDK42260.1"/>
    </source>
</evidence>
<accession>A0A140LJL5</accession>
<reference evidence="3" key="1">
    <citation type="submission" date="2016-03" db="UniProtKB">
        <authorList>
            <consortium name="WormBaseParasite"/>
        </authorList>
    </citation>
    <scope>IDENTIFICATION</scope>
</reference>
<evidence type="ECO:0000313" key="3">
    <source>
        <dbReference type="WBParaSite" id="TASK_0000920101-mRNA-1"/>
    </source>
</evidence>